<gene>
    <name evidence="1" type="ORF">L195_g058935</name>
</gene>
<organism evidence="1 2">
    <name type="scientific">Trifolium pratense</name>
    <name type="common">Red clover</name>
    <dbReference type="NCBI Taxonomy" id="57577"/>
    <lineage>
        <taxon>Eukaryota</taxon>
        <taxon>Viridiplantae</taxon>
        <taxon>Streptophyta</taxon>
        <taxon>Embryophyta</taxon>
        <taxon>Tracheophyta</taxon>
        <taxon>Spermatophyta</taxon>
        <taxon>Magnoliopsida</taxon>
        <taxon>eudicotyledons</taxon>
        <taxon>Gunneridae</taxon>
        <taxon>Pentapetalae</taxon>
        <taxon>rosids</taxon>
        <taxon>fabids</taxon>
        <taxon>Fabales</taxon>
        <taxon>Fabaceae</taxon>
        <taxon>Papilionoideae</taxon>
        <taxon>50 kb inversion clade</taxon>
        <taxon>NPAAA clade</taxon>
        <taxon>Hologalegina</taxon>
        <taxon>IRL clade</taxon>
        <taxon>Trifolieae</taxon>
        <taxon>Trifolium</taxon>
    </lineage>
</organism>
<reference evidence="1 2" key="2">
    <citation type="journal article" date="2017" name="Front. Plant Sci.">
        <title>Gene Classification and Mining of Molecular Markers Useful in Red Clover (Trifolium pratense) Breeding.</title>
        <authorList>
            <person name="Istvanek J."/>
            <person name="Dluhosova J."/>
            <person name="Dluhos P."/>
            <person name="Patkova L."/>
            <person name="Nedelnik J."/>
            <person name="Repkova J."/>
        </authorList>
    </citation>
    <scope>NUCLEOTIDE SEQUENCE [LARGE SCALE GENOMIC DNA]</scope>
    <source>
        <strain evidence="2">cv. Tatra</strain>
        <tissue evidence="1">Young leaves</tissue>
    </source>
</reference>
<comment type="caution">
    <text evidence="1">The sequence shown here is derived from an EMBL/GenBank/DDBJ whole genome shotgun (WGS) entry which is preliminary data.</text>
</comment>
<sequence>MENEVTSYFTLRTNTENLAQLLRTCNISLTTTIRLNAHGGIRMILNVNGSNIGNSGVSSFRGLIQNSDTGFNTCGDFLAKIGAYNPEAYSPIVVPPDGM</sequence>
<reference evidence="1 2" key="1">
    <citation type="journal article" date="2014" name="Am. J. Bot.">
        <title>Genome assembly and annotation for red clover (Trifolium pratense; Fabaceae).</title>
        <authorList>
            <person name="Istvanek J."/>
            <person name="Jaros M."/>
            <person name="Krenek A."/>
            <person name="Repkova J."/>
        </authorList>
    </citation>
    <scope>NUCLEOTIDE SEQUENCE [LARGE SCALE GENOMIC DNA]</scope>
    <source>
        <strain evidence="2">cv. Tatra</strain>
        <tissue evidence="1">Young leaves</tissue>
    </source>
</reference>
<name>A0A2K3JV44_TRIPR</name>
<dbReference type="AlphaFoldDB" id="A0A2K3JV44"/>
<dbReference type="EMBL" id="ASHM01125525">
    <property type="protein sequence ID" value="PNX57923.1"/>
    <property type="molecule type" value="Genomic_DNA"/>
</dbReference>
<protein>
    <submittedName>
        <fullName evidence="1">Uncharacterized protein</fullName>
    </submittedName>
</protein>
<proteinExistence type="predicted"/>
<dbReference type="Proteomes" id="UP000236291">
    <property type="component" value="Unassembled WGS sequence"/>
</dbReference>
<evidence type="ECO:0000313" key="2">
    <source>
        <dbReference type="Proteomes" id="UP000236291"/>
    </source>
</evidence>
<evidence type="ECO:0000313" key="1">
    <source>
        <dbReference type="EMBL" id="PNX57923.1"/>
    </source>
</evidence>
<accession>A0A2K3JV44</accession>
<feature type="non-terminal residue" evidence="1">
    <location>
        <position position="99"/>
    </location>
</feature>